<evidence type="ECO:0000259" key="3">
    <source>
        <dbReference type="Pfam" id="PF05569"/>
    </source>
</evidence>
<dbReference type="PANTHER" id="PTHR34978:SF3">
    <property type="entry name" value="SLR0241 PROTEIN"/>
    <property type="match status" value="1"/>
</dbReference>
<dbReference type="OrthoDB" id="9762883at2"/>
<dbReference type="InterPro" id="IPR052173">
    <property type="entry name" value="Beta-lactam_resp_regulator"/>
</dbReference>
<sequence>MNVLETSVTRLTTVFQWIVTTSIMASLLVIFILIIKWVFKKHLSLNVHYFLWILLLLRLILPFGPESSFSIFNLLSVNLTYISLPSNHEPPSVVLQHNSMNLNHDETIKSTEPLDSQMQGNQTPHETVQIPSRIESSTWSPSIWNYATIIWIIGVTLLFFYIIKMNRLFRRKVVGSKISEPLLLEILNRCKLIIGVKSDIPLIATDVVAGPTLYGFIRAKLLLPKRTLETLRHDELEYVFLHEIAHYRRKDIAFNTVFFCSLIIHWFNPVLWYAYYRMREDQELACDGLALTHVHQSKVVEYGHTILRLMETYSPVYRSTSIAHFSSTKAQLKRRILMIKDFNRKNYRWSLSGILLAILLSGCVLTNADSLNEKNNSHEADPPKPAVQKQPDDSEIHLVNNGESEVPGSLTIEKVAIGNVRLGDTKQAIFGLLGGPDKVESDSNTGEDIWHFSKHEATLYFYKDSPDFPSRGVSRVLITGSSNLKTDQGIGVGDTLQHIKNLYSHINGTSESDGKRTVWVNGEKKGLESSNKYYPTLRFELQSGKIQKIELTSQNVNPGPYHKKPLSYADMAIGDIKIGDSGESIVERYGNPSKKTIVHGNGAPEWIYEKHGFFVDVDPVWAIRVTSPFKGSTSRGIHIGSKEEEVKKAYPDSYFNSNGFTGLVQNSTDGTYQIVFELEKGIVIAIAMQKDLVLNKN</sequence>
<dbReference type="AlphaFoldDB" id="A0A081P403"/>
<reference evidence="4 5" key="1">
    <citation type="submission" date="2014-06" db="EMBL/GenBank/DDBJ databases">
        <title>Draft genome sequence of Paenibacillus sp. MSt1.</title>
        <authorList>
            <person name="Aw Y.K."/>
            <person name="Ong K.S."/>
            <person name="Gan H.M."/>
            <person name="Lee S.M."/>
        </authorList>
    </citation>
    <scope>NUCLEOTIDE SEQUENCE [LARGE SCALE GENOMIC DNA]</scope>
    <source>
        <strain evidence="4 5">MSt1</strain>
    </source>
</reference>
<keyword evidence="5" id="KW-1185">Reference proteome</keyword>
<dbReference type="EMBL" id="JNVM01000010">
    <property type="protein sequence ID" value="KEQ25426.1"/>
    <property type="molecule type" value="Genomic_DNA"/>
</dbReference>
<keyword evidence="2" id="KW-0812">Transmembrane</keyword>
<comment type="caution">
    <text evidence="4">The sequence shown here is derived from an EMBL/GenBank/DDBJ whole genome shotgun (WGS) entry which is preliminary data.</text>
</comment>
<feature type="compositionally biased region" description="Basic and acidic residues" evidence="1">
    <location>
        <begin position="373"/>
        <end position="382"/>
    </location>
</feature>
<feature type="transmembrane region" description="Helical" evidence="2">
    <location>
        <begin position="14"/>
        <end position="35"/>
    </location>
</feature>
<gene>
    <name evidence="4" type="ORF">ET33_01500</name>
</gene>
<feature type="transmembrane region" description="Helical" evidence="2">
    <location>
        <begin position="252"/>
        <end position="275"/>
    </location>
</feature>
<evidence type="ECO:0000256" key="1">
    <source>
        <dbReference type="SAM" id="MobiDB-lite"/>
    </source>
</evidence>
<dbReference type="Pfam" id="PF05569">
    <property type="entry name" value="Peptidase_M56"/>
    <property type="match status" value="1"/>
</dbReference>
<name>A0A081P403_9BACL</name>
<dbReference type="eggNOG" id="COG4219">
    <property type="taxonomic scope" value="Bacteria"/>
</dbReference>
<dbReference type="RefSeq" id="WP_051775306.1">
    <property type="nucleotide sequence ID" value="NZ_FYEP01000005.1"/>
</dbReference>
<keyword evidence="2" id="KW-0472">Membrane</keyword>
<evidence type="ECO:0000256" key="2">
    <source>
        <dbReference type="SAM" id="Phobius"/>
    </source>
</evidence>
<feature type="transmembrane region" description="Helical" evidence="2">
    <location>
        <begin position="47"/>
        <end position="64"/>
    </location>
</feature>
<dbReference type="PANTHER" id="PTHR34978">
    <property type="entry name" value="POSSIBLE SENSOR-TRANSDUCER PROTEIN BLAR"/>
    <property type="match status" value="1"/>
</dbReference>
<organism evidence="4 5">
    <name type="scientific">Paenibacillus tyrfis</name>
    <dbReference type="NCBI Taxonomy" id="1501230"/>
    <lineage>
        <taxon>Bacteria</taxon>
        <taxon>Bacillati</taxon>
        <taxon>Bacillota</taxon>
        <taxon>Bacilli</taxon>
        <taxon>Bacillales</taxon>
        <taxon>Paenibacillaceae</taxon>
        <taxon>Paenibacillus</taxon>
    </lineage>
</organism>
<feature type="transmembrane region" description="Helical" evidence="2">
    <location>
        <begin position="143"/>
        <end position="163"/>
    </location>
</feature>
<protein>
    <recommendedName>
        <fullName evidence="3">Peptidase M56 domain-containing protein</fullName>
    </recommendedName>
</protein>
<accession>A0A081P403</accession>
<feature type="region of interest" description="Disordered" evidence="1">
    <location>
        <begin position="373"/>
        <end position="392"/>
    </location>
</feature>
<evidence type="ECO:0000313" key="4">
    <source>
        <dbReference type="EMBL" id="KEQ25426.1"/>
    </source>
</evidence>
<keyword evidence="2" id="KW-1133">Transmembrane helix</keyword>
<dbReference type="Proteomes" id="UP000028123">
    <property type="component" value="Unassembled WGS sequence"/>
</dbReference>
<dbReference type="InterPro" id="IPR008756">
    <property type="entry name" value="Peptidase_M56"/>
</dbReference>
<dbReference type="CDD" id="cd07341">
    <property type="entry name" value="M56_BlaR1_MecR1_like"/>
    <property type="match status" value="1"/>
</dbReference>
<evidence type="ECO:0000313" key="5">
    <source>
        <dbReference type="Proteomes" id="UP000028123"/>
    </source>
</evidence>
<proteinExistence type="predicted"/>
<feature type="domain" description="Peptidase M56" evidence="3">
    <location>
        <begin position="19"/>
        <end position="339"/>
    </location>
</feature>